<gene>
    <name evidence="2" type="ORF">PAC_08411</name>
</gene>
<dbReference type="Proteomes" id="UP000184330">
    <property type="component" value="Unassembled WGS sequence"/>
</dbReference>
<dbReference type="OrthoDB" id="10251048at2759"/>
<accession>A0A1L7X0G8</accession>
<feature type="region of interest" description="Disordered" evidence="1">
    <location>
        <begin position="242"/>
        <end position="261"/>
    </location>
</feature>
<feature type="compositionally biased region" description="Polar residues" evidence="1">
    <location>
        <begin position="98"/>
        <end position="118"/>
    </location>
</feature>
<reference evidence="2 3" key="1">
    <citation type="submission" date="2016-03" db="EMBL/GenBank/DDBJ databases">
        <authorList>
            <person name="Ploux O."/>
        </authorList>
    </citation>
    <scope>NUCLEOTIDE SEQUENCE [LARGE SCALE GENOMIC DNA]</scope>
    <source>
        <strain evidence="2 3">UAMH 11012</strain>
    </source>
</reference>
<feature type="region of interest" description="Disordered" evidence="1">
    <location>
        <begin position="84"/>
        <end position="130"/>
    </location>
</feature>
<evidence type="ECO:0000313" key="3">
    <source>
        <dbReference type="Proteomes" id="UP000184330"/>
    </source>
</evidence>
<feature type="compositionally biased region" description="Acidic residues" evidence="1">
    <location>
        <begin position="12"/>
        <end position="21"/>
    </location>
</feature>
<dbReference type="AlphaFoldDB" id="A0A1L7X0G8"/>
<keyword evidence="3" id="KW-1185">Reference proteome</keyword>
<organism evidence="2 3">
    <name type="scientific">Phialocephala subalpina</name>
    <dbReference type="NCBI Taxonomy" id="576137"/>
    <lineage>
        <taxon>Eukaryota</taxon>
        <taxon>Fungi</taxon>
        <taxon>Dikarya</taxon>
        <taxon>Ascomycota</taxon>
        <taxon>Pezizomycotina</taxon>
        <taxon>Leotiomycetes</taxon>
        <taxon>Helotiales</taxon>
        <taxon>Mollisiaceae</taxon>
        <taxon>Phialocephala</taxon>
        <taxon>Phialocephala fortinii species complex</taxon>
    </lineage>
</organism>
<feature type="region of interest" description="Disordered" evidence="1">
    <location>
        <begin position="1"/>
        <end position="65"/>
    </location>
</feature>
<proteinExistence type="predicted"/>
<feature type="region of interest" description="Disordered" evidence="1">
    <location>
        <begin position="292"/>
        <end position="323"/>
    </location>
</feature>
<feature type="compositionally biased region" description="Polar residues" evidence="1">
    <location>
        <begin position="47"/>
        <end position="59"/>
    </location>
</feature>
<sequence>MASMRAPKPGEDAFDSLEWDPDLPAAKSPDDSPEPVPIKPQPLAYTTVGSVINPTSTPQLAPPNRIQREGANRRPLMSLLQGLQQSSAQRRGPPPPLSMSNSMHYAQQLSSRPSNPDNANPFPRSTRAPTIGMMQEQEQEQDTTIMNRNNVAMLTQQEKDIMMMQFGTYPSLQSRTPSPLKRSNLLAYSKHQSFNLKELLDEDARNQFNNALAPVQGLEKMQTLQRLAKFDNPMQQLARNRLSEFSVSRSQTSSVNPLGELNRDYQFPPPGIAGQSAPQSNPLLAAIERSFTTRSPPRSRPPGYPQPLTAGPPGQRQFPCTTSSQNGIVQQGRWEAQDWYNSLGTHQTNNPWAYQHTAQILQAADDDIVIKPARLDFKDIYVHVKVADTLPPAEMAKYYPHGWPNNFTGHFAPLPVAIQRKMDDASTPPTLEEKQARKNALFDHFFYYNQRRMWGLSLEDYEEECEAAMDYGNSLRNNDFGPIAPPPPARKKFTESVIPQKVTVEGMNKMDLAEASAPIFNAAFGTLLSLHDKNSNSPSLLSRFGEVDPDLIDAEAKGNASLFGEDWGRVLTKTQSRASRGSSRRS</sequence>
<evidence type="ECO:0000313" key="2">
    <source>
        <dbReference type="EMBL" id="CZR58519.1"/>
    </source>
</evidence>
<protein>
    <submittedName>
        <fullName evidence="2">Uncharacterized protein</fullName>
    </submittedName>
</protein>
<name>A0A1L7X0G8_9HELO</name>
<feature type="compositionally biased region" description="Polar residues" evidence="1">
    <location>
        <begin position="242"/>
        <end position="256"/>
    </location>
</feature>
<dbReference type="EMBL" id="FJOG01000012">
    <property type="protein sequence ID" value="CZR58519.1"/>
    <property type="molecule type" value="Genomic_DNA"/>
</dbReference>
<evidence type="ECO:0000256" key="1">
    <source>
        <dbReference type="SAM" id="MobiDB-lite"/>
    </source>
</evidence>